<dbReference type="EMBL" id="JAQMTI010000303">
    <property type="protein sequence ID" value="MDB9444327.1"/>
    <property type="molecule type" value="Genomic_DNA"/>
</dbReference>
<protein>
    <submittedName>
        <fullName evidence="2">Uncharacterized protein</fullName>
    </submittedName>
</protein>
<organism evidence="2 3">
    <name type="scientific">Sphaerospermopsis kisseleviana CS-549</name>
    <dbReference type="NCBI Taxonomy" id="3021783"/>
    <lineage>
        <taxon>Bacteria</taxon>
        <taxon>Bacillati</taxon>
        <taxon>Cyanobacteriota</taxon>
        <taxon>Cyanophyceae</taxon>
        <taxon>Nostocales</taxon>
        <taxon>Aphanizomenonaceae</taxon>
        <taxon>Sphaerospermopsis</taxon>
        <taxon>Sphaerospermopsis kisseleviana</taxon>
    </lineage>
</organism>
<feature type="non-terminal residue" evidence="2">
    <location>
        <position position="1"/>
    </location>
</feature>
<accession>A0ABT4ZY13</accession>
<evidence type="ECO:0000313" key="3">
    <source>
        <dbReference type="Proteomes" id="UP001211711"/>
    </source>
</evidence>
<feature type="region of interest" description="Disordered" evidence="1">
    <location>
        <begin position="400"/>
        <end position="419"/>
    </location>
</feature>
<evidence type="ECO:0000256" key="1">
    <source>
        <dbReference type="SAM" id="MobiDB-lite"/>
    </source>
</evidence>
<feature type="region of interest" description="Disordered" evidence="1">
    <location>
        <begin position="459"/>
        <end position="481"/>
    </location>
</feature>
<dbReference type="RefSeq" id="WP_272110953.1">
    <property type="nucleotide sequence ID" value="NZ_JAQMTI010000303.1"/>
</dbReference>
<feature type="compositionally biased region" description="Polar residues" evidence="1">
    <location>
        <begin position="402"/>
        <end position="419"/>
    </location>
</feature>
<comment type="caution">
    <text evidence="2">The sequence shown here is derived from an EMBL/GenBank/DDBJ whole genome shotgun (WGS) entry which is preliminary data.</text>
</comment>
<proteinExistence type="predicted"/>
<feature type="region of interest" description="Disordered" evidence="1">
    <location>
        <begin position="350"/>
        <end position="378"/>
    </location>
</feature>
<sequence length="514" mass="56942">VTPKTISPDIQLNSSEANNQITSENQTSEITEFTTEENTEITPVTPKTISPDIQLNSSEANNQITSENQTSEITEFTTEENTEITPVTSKTISPKSEELYTPDAAIIKPENTDISNISNISLPKNTDNLPILRNNIDNEQITASESISESILAFENLDLSTFINHSHISDISENSSLQDNEDKNSNIDIEANTVLNNLPALPAPKGYATGGQVTTTAVENYQPVAPSDTVPAMLTPGEFVINAKDAQKNIHILKHINTGGSPEEIISPKLDVTDSKTPEPTNFSDSTTKVDSFVDNTLQRKEAEREEPTVLNSPSLGVEIGKQRLSRMNSLQINPQLNTQMNSVENTTKTYTESTPNYSSPTLIFRKNNSNTNTQTPSEWTSIEELLNSSNNQFNNYNFNSRESNWQNAPSSQVASSEPSQASHIFTKRLSTPQGFANGGEVTAPDISRDIAPITETIQNPYTSLPTEENESNENNKDDNAKLEALAQEIYYRLRQRIEIERERQGKYIGRLPW</sequence>
<keyword evidence="3" id="KW-1185">Reference proteome</keyword>
<dbReference type="Proteomes" id="UP001211711">
    <property type="component" value="Unassembled WGS sequence"/>
</dbReference>
<gene>
    <name evidence="2" type="ORF">PN497_23655</name>
</gene>
<evidence type="ECO:0000313" key="2">
    <source>
        <dbReference type="EMBL" id="MDB9444327.1"/>
    </source>
</evidence>
<name>A0ABT4ZY13_9CYAN</name>
<reference evidence="2 3" key="1">
    <citation type="submission" date="2023-01" db="EMBL/GenBank/DDBJ databases">
        <title>Genomes from the Australian National Cyanobacteria Reference Collection.</title>
        <authorList>
            <person name="Willis A."/>
            <person name="Lee E.M.F."/>
        </authorList>
    </citation>
    <scope>NUCLEOTIDE SEQUENCE [LARGE SCALE GENOMIC DNA]</scope>
    <source>
        <strain evidence="2 3">CS-549</strain>
    </source>
</reference>